<sequence length="347" mass="39001">MTIDDEHGQVDYDYIPGFGALADFIAGDGDNSTAIYRRFDKLVVRDLLYYQSELTRLESIQDEYDIQDAKNVEASQQPDLWHHIRSNARDWDAFRQTTSSSPDAPCSSGSNAENVEHGKRQRLKLAMEIRKTLKDYREALIQESTVLSLRHPSQQTMTALSNYFHNRTSRTQPGQATYPMLSGTSSHLYPPEMRSHQIEESDYVSLAPPHGSDLLTYFLKTYCSRIFRTRPSPQVLPRYEGTTISYLPRSQVMHYSMERIRFATSFITTLTAAILLFLPIYTLYHTAAWSAALTLGLVALFTVLFAGAMVVMTQARQAEIFGACAAYAAVLVVFVSGDFVKGNDGAG</sequence>
<evidence type="ECO:0000256" key="1">
    <source>
        <dbReference type="SAM" id="MobiDB-lite"/>
    </source>
</evidence>
<protein>
    <submittedName>
        <fullName evidence="4">DUF6594 domain-containing protein</fullName>
    </submittedName>
</protein>
<proteinExistence type="predicted"/>
<name>A0ABR2VG74_9PEZI</name>
<reference evidence="4 5" key="1">
    <citation type="journal article" date="2024" name="J. Plant Pathol.">
        <title>Sequence and assembly of the genome of Seiridium unicorne, isolate CBS 538.82, causal agent of cypress canker disease.</title>
        <authorList>
            <person name="Scali E."/>
            <person name="Rocca G.D."/>
            <person name="Danti R."/>
            <person name="Garbelotto M."/>
            <person name="Barberini S."/>
            <person name="Baroncelli R."/>
            <person name="Emiliani G."/>
        </authorList>
    </citation>
    <scope>NUCLEOTIDE SEQUENCE [LARGE SCALE GENOMIC DNA]</scope>
    <source>
        <strain evidence="4 5">BM-138-508</strain>
    </source>
</reference>
<dbReference type="Proteomes" id="UP001408356">
    <property type="component" value="Unassembled WGS sequence"/>
</dbReference>
<feature type="compositionally biased region" description="Low complexity" evidence="1">
    <location>
        <begin position="99"/>
        <end position="110"/>
    </location>
</feature>
<feature type="region of interest" description="Disordered" evidence="1">
    <location>
        <begin position="95"/>
        <end position="119"/>
    </location>
</feature>
<keyword evidence="2" id="KW-0812">Transmembrane</keyword>
<feature type="transmembrane region" description="Helical" evidence="2">
    <location>
        <begin position="318"/>
        <end position="337"/>
    </location>
</feature>
<comment type="caution">
    <text evidence="4">The sequence shown here is derived from an EMBL/GenBank/DDBJ whole genome shotgun (WGS) entry which is preliminary data.</text>
</comment>
<evidence type="ECO:0000256" key="2">
    <source>
        <dbReference type="SAM" id="Phobius"/>
    </source>
</evidence>
<dbReference type="Pfam" id="PF20237">
    <property type="entry name" value="DUF6594"/>
    <property type="match status" value="1"/>
</dbReference>
<evidence type="ECO:0000313" key="4">
    <source>
        <dbReference type="EMBL" id="KAK9425844.1"/>
    </source>
</evidence>
<dbReference type="InterPro" id="IPR046529">
    <property type="entry name" value="DUF6594"/>
</dbReference>
<gene>
    <name evidence="4" type="ORF">SUNI508_12822</name>
</gene>
<feature type="transmembrane region" description="Helical" evidence="2">
    <location>
        <begin position="262"/>
        <end position="281"/>
    </location>
</feature>
<keyword evidence="5" id="KW-1185">Reference proteome</keyword>
<dbReference type="EMBL" id="JARVKF010000011">
    <property type="protein sequence ID" value="KAK9425844.1"/>
    <property type="molecule type" value="Genomic_DNA"/>
</dbReference>
<organism evidence="4 5">
    <name type="scientific">Seiridium unicorne</name>
    <dbReference type="NCBI Taxonomy" id="138068"/>
    <lineage>
        <taxon>Eukaryota</taxon>
        <taxon>Fungi</taxon>
        <taxon>Dikarya</taxon>
        <taxon>Ascomycota</taxon>
        <taxon>Pezizomycotina</taxon>
        <taxon>Sordariomycetes</taxon>
        <taxon>Xylariomycetidae</taxon>
        <taxon>Amphisphaeriales</taxon>
        <taxon>Sporocadaceae</taxon>
        <taxon>Seiridium</taxon>
    </lineage>
</organism>
<keyword evidence="2" id="KW-0472">Membrane</keyword>
<feature type="transmembrane region" description="Helical" evidence="2">
    <location>
        <begin position="287"/>
        <end position="311"/>
    </location>
</feature>
<feature type="domain" description="DUF6594" evidence="3">
    <location>
        <begin position="20"/>
        <end position="332"/>
    </location>
</feature>
<evidence type="ECO:0000313" key="5">
    <source>
        <dbReference type="Proteomes" id="UP001408356"/>
    </source>
</evidence>
<dbReference type="PANTHER" id="PTHR34502:SF4">
    <property type="entry name" value="DUF6594 DOMAIN-CONTAINING PROTEIN"/>
    <property type="match status" value="1"/>
</dbReference>
<evidence type="ECO:0000259" key="3">
    <source>
        <dbReference type="Pfam" id="PF20237"/>
    </source>
</evidence>
<dbReference type="PANTHER" id="PTHR34502">
    <property type="entry name" value="DUF6594 DOMAIN-CONTAINING PROTEIN-RELATED"/>
    <property type="match status" value="1"/>
</dbReference>
<accession>A0ABR2VG74</accession>
<keyword evidence="2" id="KW-1133">Transmembrane helix</keyword>